<comment type="caution">
    <text evidence="2">The sequence shown here is derived from an EMBL/GenBank/DDBJ whole genome shotgun (WGS) entry which is preliminary data.</text>
</comment>
<reference evidence="2 3" key="1">
    <citation type="journal article" date="2021" name="BMC Genomics">
        <title>Datura genome reveals duplications of psychoactive alkaloid biosynthetic genes and high mutation rate following tissue culture.</title>
        <authorList>
            <person name="Rajewski A."/>
            <person name="Carter-House D."/>
            <person name="Stajich J."/>
            <person name="Litt A."/>
        </authorList>
    </citation>
    <scope>NUCLEOTIDE SEQUENCE [LARGE SCALE GENOMIC DNA]</scope>
    <source>
        <strain evidence="2">AR-01</strain>
    </source>
</reference>
<gene>
    <name evidence="2" type="ORF">HAX54_018799</name>
</gene>
<dbReference type="EMBL" id="JACEIK010002293">
    <property type="protein sequence ID" value="MCD9560277.1"/>
    <property type="molecule type" value="Genomic_DNA"/>
</dbReference>
<feature type="region of interest" description="Disordered" evidence="1">
    <location>
        <begin position="63"/>
        <end position="102"/>
    </location>
</feature>
<evidence type="ECO:0000256" key="1">
    <source>
        <dbReference type="SAM" id="MobiDB-lite"/>
    </source>
</evidence>
<proteinExistence type="predicted"/>
<sequence length="102" mass="10597">MQLSSGTQMTILETPVSCSYEAVNSAHKKSPTLEPVKCRYSLAIASLASVELSDSYLKAIHAGKRPGKRSGQKPVEPSRKEPGQSPSAMAACHGGGASALAL</sequence>
<name>A0ABS8UQA1_DATST</name>
<evidence type="ECO:0000313" key="2">
    <source>
        <dbReference type="EMBL" id="MCD9560277.1"/>
    </source>
</evidence>
<evidence type="ECO:0000313" key="3">
    <source>
        <dbReference type="Proteomes" id="UP000823775"/>
    </source>
</evidence>
<feature type="compositionally biased region" description="Gly residues" evidence="1">
    <location>
        <begin position="93"/>
        <end position="102"/>
    </location>
</feature>
<organism evidence="2 3">
    <name type="scientific">Datura stramonium</name>
    <name type="common">Jimsonweed</name>
    <name type="synonym">Common thornapple</name>
    <dbReference type="NCBI Taxonomy" id="4076"/>
    <lineage>
        <taxon>Eukaryota</taxon>
        <taxon>Viridiplantae</taxon>
        <taxon>Streptophyta</taxon>
        <taxon>Embryophyta</taxon>
        <taxon>Tracheophyta</taxon>
        <taxon>Spermatophyta</taxon>
        <taxon>Magnoliopsida</taxon>
        <taxon>eudicotyledons</taxon>
        <taxon>Gunneridae</taxon>
        <taxon>Pentapetalae</taxon>
        <taxon>asterids</taxon>
        <taxon>lamiids</taxon>
        <taxon>Solanales</taxon>
        <taxon>Solanaceae</taxon>
        <taxon>Solanoideae</taxon>
        <taxon>Datureae</taxon>
        <taxon>Datura</taxon>
    </lineage>
</organism>
<dbReference type="Proteomes" id="UP000823775">
    <property type="component" value="Unassembled WGS sequence"/>
</dbReference>
<accession>A0ABS8UQA1</accession>
<keyword evidence="3" id="KW-1185">Reference proteome</keyword>
<protein>
    <submittedName>
        <fullName evidence="2">Uncharacterized protein</fullName>
    </submittedName>
</protein>